<reference evidence="8 9" key="1">
    <citation type="submission" date="2014-04" db="EMBL/GenBank/DDBJ databases">
        <authorList>
            <consortium name="DOE Joint Genome Institute"/>
            <person name="Kuo A."/>
            <person name="Martino E."/>
            <person name="Perotto S."/>
            <person name="Kohler A."/>
            <person name="Nagy L.G."/>
            <person name="Floudas D."/>
            <person name="Copeland A."/>
            <person name="Barry K.W."/>
            <person name="Cichocki N."/>
            <person name="Veneault-Fourrey C."/>
            <person name="LaButti K."/>
            <person name="Lindquist E.A."/>
            <person name="Lipzen A."/>
            <person name="Lundell T."/>
            <person name="Morin E."/>
            <person name="Murat C."/>
            <person name="Sun H."/>
            <person name="Tunlid A."/>
            <person name="Henrissat B."/>
            <person name="Grigoriev I.V."/>
            <person name="Hibbett D.S."/>
            <person name="Martin F."/>
            <person name="Nordberg H.P."/>
            <person name="Cantor M.N."/>
            <person name="Hua S.X."/>
        </authorList>
    </citation>
    <scope>NUCLEOTIDE SEQUENCE [LARGE SCALE GENOMIC DNA]</scope>
    <source>
        <strain evidence="8 9">Zn</strain>
    </source>
</reference>
<organism evidence="8 9">
    <name type="scientific">Oidiodendron maius (strain Zn)</name>
    <dbReference type="NCBI Taxonomy" id="913774"/>
    <lineage>
        <taxon>Eukaryota</taxon>
        <taxon>Fungi</taxon>
        <taxon>Dikarya</taxon>
        <taxon>Ascomycota</taxon>
        <taxon>Pezizomycotina</taxon>
        <taxon>Leotiomycetes</taxon>
        <taxon>Leotiomycetes incertae sedis</taxon>
        <taxon>Myxotrichaceae</taxon>
        <taxon>Oidiodendron</taxon>
    </lineage>
</organism>
<reference evidence="9" key="2">
    <citation type="submission" date="2015-01" db="EMBL/GenBank/DDBJ databases">
        <title>Evolutionary Origins and Diversification of the Mycorrhizal Mutualists.</title>
        <authorList>
            <consortium name="DOE Joint Genome Institute"/>
            <consortium name="Mycorrhizal Genomics Consortium"/>
            <person name="Kohler A."/>
            <person name="Kuo A."/>
            <person name="Nagy L.G."/>
            <person name="Floudas D."/>
            <person name="Copeland A."/>
            <person name="Barry K.W."/>
            <person name="Cichocki N."/>
            <person name="Veneault-Fourrey C."/>
            <person name="LaButti K."/>
            <person name="Lindquist E.A."/>
            <person name="Lipzen A."/>
            <person name="Lundell T."/>
            <person name="Morin E."/>
            <person name="Murat C."/>
            <person name="Riley R."/>
            <person name="Ohm R."/>
            <person name="Sun H."/>
            <person name="Tunlid A."/>
            <person name="Henrissat B."/>
            <person name="Grigoriev I.V."/>
            <person name="Hibbett D.S."/>
            <person name="Martin F."/>
        </authorList>
    </citation>
    <scope>NUCLEOTIDE SEQUENCE [LARGE SCALE GENOMIC DNA]</scope>
    <source>
        <strain evidence="9">Zn</strain>
    </source>
</reference>
<dbReference type="GO" id="GO:0016020">
    <property type="term" value="C:membrane"/>
    <property type="evidence" value="ECO:0007669"/>
    <property type="project" value="UniProtKB-SubCell"/>
</dbReference>
<accession>A0A0C3HKP8</accession>
<evidence type="ECO:0000256" key="3">
    <source>
        <dbReference type="ARBA" id="ARBA00022989"/>
    </source>
</evidence>
<keyword evidence="4 6" id="KW-0472">Membrane</keyword>
<proteinExistence type="inferred from homology"/>
<dbReference type="AlphaFoldDB" id="A0A0C3HKP8"/>
<feature type="transmembrane region" description="Helical" evidence="6">
    <location>
        <begin position="220"/>
        <end position="242"/>
    </location>
</feature>
<feature type="transmembrane region" description="Helical" evidence="6">
    <location>
        <begin position="12"/>
        <end position="31"/>
    </location>
</feature>
<keyword evidence="3 6" id="KW-1133">Transmembrane helix</keyword>
<dbReference type="EMBL" id="KN832874">
    <property type="protein sequence ID" value="KIN02922.1"/>
    <property type="molecule type" value="Genomic_DNA"/>
</dbReference>
<feature type="transmembrane region" description="Helical" evidence="6">
    <location>
        <begin position="43"/>
        <end position="65"/>
    </location>
</feature>
<feature type="domain" description="Rhodopsin" evidence="7">
    <location>
        <begin position="27"/>
        <end position="277"/>
    </location>
</feature>
<name>A0A0C3HKP8_OIDMZ</name>
<sequence length="338" mass="38085">MARNLSEAATNVANGVLLSVAGLVILLRAWIRIGIERRSPILSDWLVAIGWIFALGWVICCAITYRMGALDEYSVTTVPLLKVCIGLNLKSAPIALSANQRWKVYFASNYFFDIGLYFPKASLLALYCKVFQVHFKRLRIALYITILYVTLCWITSFCLDTVWCLPIRNNWSISESQGSVWNSWAVFRINYAFNVSSDCIVFILPFFLLPYIHFPRRQKWALVGVFSLGLITIATSVSRFLFENFNLQTSSDNIWCTAEMCCACIVVSLPSLKLLLKYRHMRSNPVYDFSGSITGANVAKSAEPTQQISYAAFRESGDDISQNFVRLESLQGSSITDG</sequence>
<dbReference type="InParanoid" id="A0A0C3HKP8"/>
<dbReference type="Pfam" id="PF20684">
    <property type="entry name" value="Fung_rhodopsin"/>
    <property type="match status" value="1"/>
</dbReference>
<evidence type="ECO:0000256" key="5">
    <source>
        <dbReference type="ARBA" id="ARBA00038359"/>
    </source>
</evidence>
<dbReference type="InterPro" id="IPR049326">
    <property type="entry name" value="Rhodopsin_dom_fungi"/>
</dbReference>
<evidence type="ECO:0000313" key="9">
    <source>
        <dbReference type="Proteomes" id="UP000054321"/>
    </source>
</evidence>
<dbReference type="Proteomes" id="UP000054321">
    <property type="component" value="Unassembled WGS sequence"/>
</dbReference>
<dbReference type="STRING" id="913774.A0A0C3HKP8"/>
<comment type="subcellular location">
    <subcellularLocation>
        <location evidence="1">Membrane</location>
        <topology evidence="1">Multi-pass membrane protein</topology>
    </subcellularLocation>
</comment>
<evidence type="ECO:0000256" key="6">
    <source>
        <dbReference type="SAM" id="Phobius"/>
    </source>
</evidence>
<dbReference type="HOGENOM" id="CLU_070115_1_0_1"/>
<evidence type="ECO:0000256" key="1">
    <source>
        <dbReference type="ARBA" id="ARBA00004141"/>
    </source>
</evidence>
<evidence type="ECO:0000256" key="2">
    <source>
        <dbReference type="ARBA" id="ARBA00022692"/>
    </source>
</evidence>
<feature type="transmembrane region" description="Helical" evidence="6">
    <location>
        <begin position="254"/>
        <end position="276"/>
    </location>
</feature>
<feature type="transmembrane region" description="Helical" evidence="6">
    <location>
        <begin position="140"/>
        <end position="165"/>
    </location>
</feature>
<dbReference type="PANTHER" id="PTHR33048">
    <property type="entry name" value="PTH11-LIKE INTEGRAL MEMBRANE PROTEIN (AFU_ORTHOLOGUE AFUA_5G11245)"/>
    <property type="match status" value="1"/>
</dbReference>
<dbReference type="PANTHER" id="PTHR33048:SF92">
    <property type="entry name" value="INTEGRAL MEMBRANE PROTEIN"/>
    <property type="match status" value="1"/>
</dbReference>
<dbReference type="InterPro" id="IPR052337">
    <property type="entry name" value="SAT4-like"/>
</dbReference>
<protein>
    <recommendedName>
        <fullName evidence="7">Rhodopsin domain-containing protein</fullName>
    </recommendedName>
</protein>
<evidence type="ECO:0000256" key="4">
    <source>
        <dbReference type="ARBA" id="ARBA00023136"/>
    </source>
</evidence>
<feature type="transmembrane region" description="Helical" evidence="6">
    <location>
        <begin position="185"/>
        <end position="208"/>
    </location>
</feature>
<keyword evidence="2 6" id="KW-0812">Transmembrane</keyword>
<gene>
    <name evidence="8" type="ORF">OIDMADRAFT_52745</name>
</gene>
<keyword evidence="9" id="KW-1185">Reference proteome</keyword>
<comment type="similarity">
    <text evidence="5">Belongs to the SAT4 family.</text>
</comment>
<evidence type="ECO:0000313" key="8">
    <source>
        <dbReference type="EMBL" id="KIN02922.1"/>
    </source>
</evidence>
<dbReference type="OrthoDB" id="444631at2759"/>
<evidence type="ECO:0000259" key="7">
    <source>
        <dbReference type="Pfam" id="PF20684"/>
    </source>
</evidence>